<dbReference type="EMBL" id="CP062796">
    <property type="protein sequence ID" value="QUL98907.1"/>
    <property type="molecule type" value="Genomic_DNA"/>
</dbReference>
<dbReference type="SUPFAM" id="SSF53323">
    <property type="entry name" value="Pyruvate-ferredoxin oxidoreductase, PFOR, domain III"/>
    <property type="match status" value="1"/>
</dbReference>
<evidence type="ECO:0000259" key="3">
    <source>
        <dbReference type="Pfam" id="PF01558"/>
    </source>
</evidence>
<reference evidence="4" key="2">
    <citation type="journal article" date="2023" name="Biology">
        <title>Prokaryotic Life Associated with Coal-Fire Gas Vents Revealed by Metagenomics.</title>
        <authorList>
            <person name="Kadnikov V.V."/>
            <person name="Mardanov A.V."/>
            <person name="Beletsky A.V."/>
            <person name="Karnachuk O.V."/>
            <person name="Ravin N.V."/>
        </authorList>
    </citation>
    <scope>NUCLEOTIDE SEQUENCE</scope>
    <source>
        <strain evidence="4">Bu02</strain>
    </source>
</reference>
<name>A0AAT9LCT0_9FIRM</name>
<sequence length="185" mass="19995">MTHEIIMAGFGGQGIMLIGTLLTYAGMREGKAVSWLPSYGPEMRGGTANCAVCISDEEIASPIVVEPTSAIIMNLPSFEKFHRSIVPGGCLILNSSLVNVENIRGDISVYRVPANDAARELGSERVANMVCLGALLGARDIVNIDTVVRVLPEVIHERHHHLLPINEKALYRGFEMVSEKVGSGR</sequence>
<dbReference type="GO" id="GO:0016903">
    <property type="term" value="F:oxidoreductase activity, acting on the aldehyde or oxo group of donors"/>
    <property type="evidence" value="ECO:0007669"/>
    <property type="project" value="InterPro"/>
</dbReference>
<protein>
    <submittedName>
        <fullName evidence="4">2-oxoacid:acceptor oxidoreductase family protein</fullName>
    </submittedName>
</protein>
<dbReference type="Pfam" id="PF01558">
    <property type="entry name" value="POR"/>
    <property type="match status" value="1"/>
</dbReference>
<dbReference type="InterPro" id="IPR002869">
    <property type="entry name" value="Pyrv_flavodox_OxRed_cen"/>
</dbReference>
<feature type="transmembrane region" description="Helical" evidence="2">
    <location>
        <begin position="6"/>
        <end position="25"/>
    </location>
</feature>
<proteinExistence type="predicted"/>
<accession>A0AAT9LCT0</accession>
<dbReference type="PANTHER" id="PTHR42730:SF1">
    <property type="entry name" value="2-OXOGLUTARATE SYNTHASE SUBUNIT KORC"/>
    <property type="match status" value="1"/>
</dbReference>
<keyword evidence="1" id="KW-0560">Oxidoreductase</keyword>
<dbReference type="AlphaFoldDB" id="A0AAT9LCT0"/>
<dbReference type="InterPro" id="IPR019752">
    <property type="entry name" value="Pyrv/ketoisovalerate_OxRed_cat"/>
</dbReference>
<organism evidence="4">
    <name type="scientific">Candidatus Fermentithermobacillus carboniphilus</name>
    <dbReference type="NCBI Taxonomy" id="3085328"/>
    <lineage>
        <taxon>Bacteria</taxon>
        <taxon>Bacillati</taxon>
        <taxon>Bacillota</taxon>
        <taxon>Candidatus Fermentithermobacillia</taxon>
        <taxon>Candidatus Fermentithermobacillales</taxon>
        <taxon>Candidatus Fermentithermobacillaceae</taxon>
        <taxon>Candidatus Fermentithermobacillus</taxon>
    </lineage>
</organism>
<keyword evidence="2" id="KW-0812">Transmembrane</keyword>
<dbReference type="KEGG" id="fcz:IMF26_02200"/>
<gene>
    <name evidence="4" type="ORF">IMF26_02200</name>
</gene>
<dbReference type="PANTHER" id="PTHR42730">
    <property type="entry name" value="2-OXOGLUTARATE SYNTHASE SUBUNIT KORC"/>
    <property type="match status" value="1"/>
</dbReference>
<dbReference type="Gene3D" id="3.40.920.10">
    <property type="entry name" value="Pyruvate-ferredoxin oxidoreductase, PFOR, domain III"/>
    <property type="match status" value="1"/>
</dbReference>
<feature type="domain" description="Pyruvate/ketoisovalerate oxidoreductase catalytic" evidence="3">
    <location>
        <begin position="11"/>
        <end position="175"/>
    </location>
</feature>
<dbReference type="InterPro" id="IPR052554">
    <property type="entry name" value="2-oxoglutarate_synth_KorC"/>
</dbReference>
<evidence type="ECO:0000256" key="2">
    <source>
        <dbReference type="SAM" id="Phobius"/>
    </source>
</evidence>
<keyword evidence="2" id="KW-1133">Transmembrane helix</keyword>
<evidence type="ECO:0000313" key="4">
    <source>
        <dbReference type="EMBL" id="QUL98907.1"/>
    </source>
</evidence>
<reference evidence="4" key="1">
    <citation type="submission" date="2020-10" db="EMBL/GenBank/DDBJ databases">
        <authorList>
            <person name="Kadnikov V."/>
            <person name="Beletsky A.V."/>
            <person name="Mardanov A.V."/>
            <person name="Karnachuk O.V."/>
            <person name="Ravin N.V."/>
        </authorList>
    </citation>
    <scope>NUCLEOTIDE SEQUENCE</scope>
    <source>
        <strain evidence="4">Bu02</strain>
    </source>
</reference>
<keyword evidence="2" id="KW-0472">Membrane</keyword>
<evidence type="ECO:0000256" key="1">
    <source>
        <dbReference type="ARBA" id="ARBA00023002"/>
    </source>
</evidence>